<dbReference type="AlphaFoldDB" id="A0A6J1LDJ4"/>
<accession>A0A6J1LDJ4</accession>
<evidence type="ECO:0000256" key="5">
    <source>
        <dbReference type="ARBA" id="ARBA00022927"/>
    </source>
</evidence>
<dbReference type="GO" id="GO:0000139">
    <property type="term" value="C:Golgi membrane"/>
    <property type="evidence" value="ECO:0007669"/>
    <property type="project" value="UniProtKB-SubCell"/>
</dbReference>
<dbReference type="OrthoDB" id="332281at2759"/>
<keyword evidence="6" id="KW-0333">Golgi apparatus</keyword>
<dbReference type="RefSeq" id="XP_023164224.2">
    <property type="nucleotide sequence ID" value="XM_023308456.2"/>
</dbReference>
<evidence type="ECO:0000256" key="2">
    <source>
        <dbReference type="ARBA" id="ARBA00007603"/>
    </source>
</evidence>
<dbReference type="GeneID" id="111594958"/>
<feature type="region of interest" description="Disordered" evidence="9">
    <location>
        <begin position="639"/>
        <end position="658"/>
    </location>
</feature>
<dbReference type="PANTHER" id="PTHR12961">
    <property type="entry name" value="CONSERVED OLIGOMERIC GOLGI COMPLEX COMPONENT 2"/>
    <property type="match status" value="1"/>
</dbReference>
<feature type="domain" description="Conserved oligomeric Golgi complex subunit 2 N-terminal" evidence="10">
    <location>
        <begin position="20"/>
        <end position="93"/>
    </location>
</feature>
<evidence type="ECO:0000313" key="12">
    <source>
        <dbReference type="Proteomes" id="UP000504633"/>
    </source>
</evidence>
<gene>
    <name evidence="13" type="primary">LOC111594958</name>
</gene>
<name>A0A6J1LDJ4_DROHY</name>
<evidence type="ECO:0000313" key="13">
    <source>
        <dbReference type="RefSeq" id="XP_023164224.2"/>
    </source>
</evidence>
<protein>
    <recommendedName>
        <fullName evidence="3">Conserved oligomeric Golgi complex subunit 2</fullName>
    </recommendedName>
    <alternativeName>
        <fullName evidence="8">Component of oligomeric Golgi complex 2</fullName>
    </alternativeName>
</protein>
<dbReference type="InterPro" id="IPR024602">
    <property type="entry name" value="COG_su2_N"/>
</dbReference>
<evidence type="ECO:0000256" key="3">
    <source>
        <dbReference type="ARBA" id="ARBA00020977"/>
    </source>
</evidence>
<organism evidence="12 13">
    <name type="scientific">Drosophila hydei</name>
    <name type="common">Fruit fly</name>
    <dbReference type="NCBI Taxonomy" id="7224"/>
    <lineage>
        <taxon>Eukaryota</taxon>
        <taxon>Metazoa</taxon>
        <taxon>Ecdysozoa</taxon>
        <taxon>Arthropoda</taxon>
        <taxon>Hexapoda</taxon>
        <taxon>Insecta</taxon>
        <taxon>Pterygota</taxon>
        <taxon>Neoptera</taxon>
        <taxon>Endopterygota</taxon>
        <taxon>Diptera</taxon>
        <taxon>Brachycera</taxon>
        <taxon>Muscomorpha</taxon>
        <taxon>Ephydroidea</taxon>
        <taxon>Drosophilidae</taxon>
        <taxon>Drosophila</taxon>
    </lineage>
</organism>
<evidence type="ECO:0000259" key="10">
    <source>
        <dbReference type="Pfam" id="PF06148"/>
    </source>
</evidence>
<evidence type="ECO:0000256" key="1">
    <source>
        <dbReference type="ARBA" id="ARBA00004395"/>
    </source>
</evidence>
<comment type="subcellular location">
    <subcellularLocation>
        <location evidence="1">Golgi apparatus membrane</location>
        <topology evidence="1">Peripheral membrane protein</topology>
    </subcellularLocation>
</comment>
<feature type="domain" description="COG complex component COG2 C-terminal" evidence="11">
    <location>
        <begin position="374"/>
        <end position="672"/>
    </location>
</feature>
<dbReference type="KEGG" id="dhe:111594958"/>
<dbReference type="GO" id="GO:0006891">
    <property type="term" value="P:intra-Golgi vesicle-mediated transport"/>
    <property type="evidence" value="ECO:0007669"/>
    <property type="project" value="TreeGrafter"/>
</dbReference>
<proteinExistence type="inferred from homology"/>
<dbReference type="CTD" id="22796"/>
<evidence type="ECO:0000259" key="11">
    <source>
        <dbReference type="Pfam" id="PF12022"/>
    </source>
</evidence>
<comment type="similarity">
    <text evidence="2">Belongs to the COG2 family.</text>
</comment>
<dbReference type="Pfam" id="PF06148">
    <property type="entry name" value="COG2_N"/>
    <property type="match status" value="1"/>
</dbReference>
<dbReference type="Pfam" id="PF12022">
    <property type="entry name" value="COG2_C"/>
    <property type="match status" value="1"/>
</dbReference>
<dbReference type="Proteomes" id="UP000504633">
    <property type="component" value="Unplaced"/>
</dbReference>
<reference evidence="13" key="1">
    <citation type="submission" date="2025-08" db="UniProtKB">
        <authorList>
            <consortium name="RefSeq"/>
        </authorList>
    </citation>
    <scope>IDENTIFICATION</scope>
    <source>
        <strain evidence="13">15085-1641.00</strain>
        <tissue evidence="13">Whole body</tissue>
    </source>
</reference>
<dbReference type="InterPro" id="IPR024603">
    <property type="entry name" value="COG_complex_COG2_C"/>
</dbReference>
<evidence type="ECO:0000256" key="7">
    <source>
        <dbReference type="ARBA" id="ARBA00023136"/>
    </source>
</evidence>
<evidence type="ECO:0000256" key="9">
    <source>
        <dbReference type="SAM" id="MobiDB-lite"/>
    </source>
</evidence>
<evidence type="ECO:0000256" key="4">
    <source>
        <dbReference type="ARBA" id="ARBA00022448"/>
    </source>
</evidence>
<dbReference type="PANTHER" id="PTHR12961:SF0">
    <property type="entry name" value="CONSERVED OLIGOMERIC GOLGI COMPLEX SUBUNIT 2"/>
    <property type="match status" value="1"/>
</dbReference>
<keyword evidence="7" id="KW-0472">Membrane</keyword>
<keyword evidence="4" id="KW-0813">Transport</keyword>
<dbReference type="InterPro" id="IPR009316">
    <property type="entry name" value="COG2"/>
</dbReference>
<dbReference type="GO" id="GO:0017119">
    <property type="term" value="C:Golgi transport complex"/>
    <property type="evidence" value="ECO:0007669"/>
    <property type="project" value="TreeGrafter"/>
</dbReference>
<evidence type="ECO:0000256" key="6">
    <source>
        <dbReference type="ARBA" id="ARBA00023034"/>
    </source>
</evidence>
<keyword evidence="5" id="KW-0653">Protein transport</keyword>
<dbReference type="GO" id="GO:0015031">
    <property type="term" value="P:protein transport"/>
    <property type="evidence" value="ECO:0007669"/>
    <property type="project" value="UniProtKB-KW"/>
</dbReference>
<sequence>MHEPARRPSVAGGTSTAEKLCFDKNEFMKENFSVDEFLHKNRNAPSLEQLRDNLGLYLKGLRAAMIDLINEDYADFVNLSANLVGLDQTIDTIQRPLEQFRTEIEGIHSLIEENVLELRGQLEEKRQLREYQRSLQSLKKVYEIMDKLQELIGNKLSGEEPGQAVDLERAALDLIQLRFHEKHCDMQLGNLHRATIQQLEEQVHQELRRFLYTSLQQAKNGASEHLERCLRIYITLDACDRAERAFREDIVAPYMSAIIGEQQLQNSPQGLAGIYSKVLNFISLHMADLLRLTLYSDKLNGFNFVVNSFWSDVEMRLELHMNSIFAPGNSEVFYVKYKCTRDFLSKIEELLTSSGEKVVASFRHHNQTKSFEARWNLPVYFQICFQEIAGKFEAQLEPLLNDDSLQAQPELDAYHLAPFNGAKQALTRCWSEGVYLPEVFAKFYKLNVQIVLRLSRWIRDVIKDAKSTSYSKPYTRNQLLIALYSDTRKLESYLPQLQQLIVESAPKAKNITLFTNVLSKSIADLADTLSLHLANIQDTLKQLLITECGADNVRQVNDLPRLYRKTNREVPTRCSSYVEQMLRPLKAFASQNENQLGALVVEQILAEVASNITKAYFNVVSEVLTSVQKTEESLRRLRNLKSGGASHPQGSVSTSTGVSDDDKIRLQLRVDVAAWTLELNKLNFTPKQIDKLLELSNMVEESIKPR</sequence>
<evidence type="ECO:0000256" key="8">
    <source>
        <dbReference type="ARBA" id="ARBA00031344"/>
    </source>
</evidence>
<keyword evidence="12" id="KW-1185">Reference proteome</keyword>
<dbReference type="GO" id="GO:0007030">
    <property type="term" value="P:Golgi organization"/>
    <property type="evidence" value="ECO:0007669"/>
    <property type="project" value="InterPro"/>
</dbReference>
<dbReference type="OMA" id="CWAEGVY"/>